<evidence type="ECO:0000256" key="1">
    <source>
        <dbReference type="SAM" id="MobiDB-lite"/>
    </source>
</evidence>
<evidence type="ECO:0000313" key="2">
    <source>
        <dbReference type="EMBL" id="KJA20383.1"/>
    </source>
</evidence>
<feature type="region of interest" description="Disordered" evidence="1">
    <location>
        <begin position="185"/>
        <end position="205"/>
    </location>
</feature>
<protein>
    <submittedName>
        <fullName evidence="2">Uncharacterized protein</fullName>
    </submittedName>
</protein>
<name>A0A0D2MAI2_HYPSF</name>
<feature type="region of interest" description="Disordered" evidence="1">
    <location>
        <begin position="38"/>
        <end position="152"/>
    </location>
</feature>
<feature type="region of interest" description="Disordered" evidence="1">
    <location>
        <begin position="270"/>
        <end position="291"/>
    </location>
</feature>
<dbReference type="AlphaFoldDB" id="A0A0D2MAI2"/>
<gene>
    <name evidence="2" type="ORF">HYPSUDRAFT_203871</name>
</gene>
<feature type="compositionally biased region" description="Basic residues" evidence="1">
    <location>
        <begin position="62"/>
        <end position="74"/>
    </location>
</feature>
<proteinExistence type="predicted"/>
<evidence type="ECO:0000313" key="3">
    <source>
        <dbReference type="Proteomes" id="UP000054270"/>
    </source>
</evidence>
<organism evidence="2 3">
    <name type="scientific">Hypholoma sublateritium (strain FD-334 SS-4)</name>
    <dbReference type="NCBI Taxonomy" id="945553"/>
    <lineage>
        <taxon>Eukaryota</taxon>
        <taxon>Fungi</taxon>
        <taxon>Dikarya</taxon>
        <taxon>Basidiomycota</taxon>
        <taxon>Agaricomycotina</taxon>
        <taxon>Agaricomycetes</taxon>
        <taxon>Agaricomycetidae</taxon>
        <taxon>Agaricales</taxon>
        <taxon>Agaricineae</taxon>
        <taxon>Strophariaceae</taxon>
        <taxon>Hypholoma</taxon>
    </lineage>
</organism>
<feature type="compositionally biased region" description="Polar residues" evidence="1">
    <location>
        <begin position="115"/>
        <end position="125"/>
    </location>
</feature>
<sequence length="330" mass="35980">MLLLPPLPSRPRGAASRTSLLTACLFWTARRVSAHSRRAHPQSTICAHRLPQQTPPQPRSSRTIRTRAPHPQRRHSYDNAARRATRATGHRDRYAPSPTPATASLFPRSRPRNAASHTVAASPSSAPWKPRPTASDTAHPRCPARPVPLSPTPLGVPGTVLVASRSLRGECLPVKHPLEHVIPSATHSLRRPRPRPQSTFWSRRLPPLLPPRLRFGRAPSSHAGAPSLPACSARHPIPPPWTTSHVRFLSRVSSTRRPQRAAEVAALNGASSALGSTRRGPRCPPNAGALHRDAHHATAACMRPLPMLISHHPQLRVYARARLGGRETAV</sequence>
<dbReference type="EMBL" id="KN817568">
    <property type="protein sequence ID" value="KJA20383.1"/>
    <property type="molecule type" value="Genomic_DNA"/>
</dbReference>
<accession>A0A0D2MAI2</accession>
<keyword evidence="3" id="KW-1185">Reference proteome</keyword>
<dbReference type="Proteomes" id="UP000054270">
    <property type="component" value="Unassembled WGS sequence"/>
</dbReference>
<reference evidence="3" key="1">
    <citation type="submission" date="2014-04" db="EMBL/GenBank/DDBJ databases">
        <title>Evolutionary Origins and Diversification of the Mycorrhizal Mutualists.</title>
        <authorList>
            <consortium name="DOE Joint Genome Institute"/>
            <consortium name="Mycorrhizal Genomics Consortium"/>
            <person name="Kohler A."/>
            <person name="Kuo A."/>
            <person name="Nagy L.G."/>
            <person name="Floudas D."/>
            <person name="Copeland A."/>
            <person name="Barry K.W."/>
            <person name="Cichocki N."/>
            <person name="Veneault-Fourrey C."/>
            <person name="LaButti K."/>
            <person name="Lindquist E.A."/>
            <person name="Lipzen A."/>
            <person name="Lundell T."/>
            <person name="Morin E."/>
            <person name="Murat C."/>
            <person name="Riley R."/>
            <person name="Ohm R."/>
            <person name="Sun H."/>
            <person name="Tunlid A."/>
            <person name="Henrissat B."/>
            <person name="Grigoriev I.V."/>
            <person name="Hibbett D.S."/>
            <person name="Martin F."/>
        </authorList>
    </citation>
    <scope>NUCLEOTIDE SEQUENCE [LARGE SCALE GENOMIC DNA]</scope>
    <source>
        <strain evidence="3">FD-334 SS-4</strain>
    </source>
</reference>